<proteinExistence type="predicted"/>
<sequence length="171" mass="19629">MNETIEFETSYEELEFFHNDDLVGIMYLRSTGGKRFSEDLQYPPHLMPANGRYLGASHTVSLSVSDEAFSISPSVRSDVSIQQFVGRIFGFAFDAPAFKLYTLTTDDLVAQIQLDPAHLPKWLSDEGDVCYMSIRVEYDHEAMLDHYSEDEIEAKRKQFPEKVADMEELRL</sequence>
<dbReference type="AlphaFoldDB" id="L0JMC1"/>
<dbReference type="Proteomes" id="UP000010843">
    <property type="component" value="Chromosome"/>
</dbReference>
<evidence type="ECO:0000313" key="4">
    <source>
        <dbReference type="Proteomes" id="UP000011593"/>
    </source>
</evidence>
<reference evidence="3" key="1">
    <citation type="submission" date="2012-02" db="EMBL/GenBank/DDBJ databases">
        <title>Complete sequence of chromosome of Natrinema pellirubrum DSM 15624.</title>
        <authorList>
            <person name="Lucas S."/>
            <person name="Han J."/>
            <person name="Lapidus A."/>
            <person name="Cheng J.-F."/>
            <person name="Goodwin L."/>
            <person name="Pitluck S."/>
            <person name="Peters L."/>
            <person name="Teshima H."/>
            <person name="Detter J.C."/>
            <person name="Han C."/>
            <person name="Tapia R."/>
            <person name="Land M."/>
            <person name="Hauser L."/>
            <person name="Kyrpides N."/>
            <person name="Ivanova N."/>
            <person name="Pagani I."/>
            <person name="Sproer C."/>
            <person name="Anderson I."/>
            <person name="Woyke T."/>
        </authorList>
    </citation>
    <scope>NUCLEOTIDE SEQUENCE [LARGE SCALE GENOMIC DNA]</scope>
    <source>
        <strain evidence="3">DSM 15624 / JCM 10476 / NCIMB 786</strain>
    </source>
</reference>
<evidence type="ECO:0000313" key="2">
    <source>
        <dbReference type="EMBL" id="ELY78152.1"/>
    </source>
</evidence>
<dbReference type="RefSeq" id="WP_006180562.1">
    <property type="nucleotide sequence ID" value="NC_019962.1"/>
</dbReference>
<keyword evidence="4" id="KW-1185">Reference proteome</keyword>
<dbReference type="PATRIC" id="fig|797303.5.peg.1245"/>
<dbReference type="HOGENOM" id="CLU_1559535_0_0_2"/>
<organism evidence="1 3">
    <name type="scientific">Natrinema pellirubrum (strain DSM 15624 / CIP 106293 / JCM 10476 / NCIMB 786 / 157)</name>
    <dbReference type="NCBI Taxonomy" id="797303"/>
    <lineage>
        <taxon>Archaea</taxon>
        <taxon>Methanobacteriati</taxon>
        <taxon>Methanobacteriota</taxon>
        <taxon>Stenosarchaea group</taxon>
        <taxon>Halobacteria</taxon>
        <taxon>Halobacteriales</taxon>
        <taxon>Natrialbaceae</taxon>
        <taxon>Natrinema</taxon>
    </lineage>
</organism>
<dbReference type="Proteomes" id="UP000011593">
    <property type="component" value="Unassembled WGS sequence"/>
</dbReference>
<accession>L0JMC1</accession>
<dbReference type="OrthoDB" id="383507at2157"/>
<reference evidence="2 4" key="3">
    <citation type="journal article" date="2014" name="PLoS Genet.">
        <title>Phylogenetically driven sequencing of extremely halophilic archaea reveals strategies for static and dynamic osmo-response.</title>
        <authorList>
            <person name="Becker E.A."/>
            <person name="Seitzer P.M."/>
            <person name="Tritt A."/>
            <person name="Larsen D."/>
            <person name="Krusor M."/>
            <person name="Yao A.I."/>
            <person name="Wu D."/>
            <person name="Madern D."/>
            <person name="Eisen J.A."/>
            <person name="Darling A.E."/>
            <person name="Facciotti M.T."/>
        </authorList>
    </citation>
    <scope>NUCLEOTIDE SEQUENCE [LARGE SCALE GENOMIC DNA]</scope>
    <source>
        <strain evidence="2 4">DSM 15624</strain>
    </source>
</reference>
<evidence type="ECO:0000313" key="1">
    <source>
        <dbReference type="EMBL" id="AGB31983.1"/>
    </source>
</evidence>
<evidence type="ECO:0000313" key="3">
    <source>
        <dbReference type="Proteomes" id="UP000010843"/>
    </source>
</evidence>
<dbReference type="EMBL" id="CP003372">
    <property type="protein sequence ID" value="AGB31983.1"/>
    <property type="molecule type" value="Genomic_DNA"/>
</dbReference>
<dbReference type="GeneID" id="14335318"/>
<reference evidence="1" key="2">
    <citation type="submission" date="2012-02" db="EMBL/GenBank/DDBJ databases">
        <title>Complete sequence of chromosome of Natrinema pellirubrum DSM 15624.</title>
        <authorList>
            <consortium name="US DOE Joint Genome Institute"/>
            <person name="Lucas S."/>
            <person name="Han J."/>
            <person name="Lapidus A."/>
            <person name="Cheng J.-F."/>
            <person name="Goodwin L."/>
            <person name="Pitluck S."/>
            <person name="Peters L."/>
            <person name="Teshima H."/>
            <person name="Detter J.C."/>
            <person name="Han C."/>
            <person name="Tapia R."/>
            <person name="Land M."/>
            <person name="Hauser L."/>
            <person name="Kyrpides N."/>
            <person name="Ivanova N."/>
            <person name="Pagani I."/>
            <person name="Sproer C."/>
            <person name="Anderson I."/>
            <person name="Woyke T."/>
        </authorList>
    </citation>
    <scope>NUCLEOTIDE SEQUENCE</scope>
    <source>
        <strain evidence="1">DSM 15624</strain>
    </source>
</reference>
<dbReference type="KEGG" id="npe:Natpe_2155"/>
<gene>
    <name evidence="1" type="ordered locus">Natpe_2155</name>
    <name evidence="2" type="ORF">C488_06123</name>
</gene>
<name>L0JMC1_NATP1</name>
<dbReference type="EMBL" id="AOIE01000034">
    <property type="protein sequence ID" value="ELY78152.1"/>
    <property type="molecule type" value="Genomic_DNA"/>
</dbReference>
<protein>
    <submittedName>
        <fullName evidence="1">Uncharacterized protein</fullName>
    </submittedName>
</protein>